<feature type="compositionally biased region" description="Polar residues" evidence="1">
    <location>
        <begin position="1"/>
        <end position="15"/>
    </location>
</feature>
<protein>
    <submittedName>
        <fullName evidence="2">Ribonuclease h2, subunit c</fullName>
    </submittedName>
</protein>
<keyword evidence="3" id="KW-1185">Reference proteome</keyword>
<dbReference type="PANTHER" id="PTHR47204:SF1">
    <property type="entry name" value="RIBONUCLEASE H2 SUBUNIT C"/>
    <property type="match status" value="1"/>
</dbReference>
<dbReference type="OrthoDB" id="6222486at2759"/>
<dbReference type="GO" id="GO:0006401">
    <property type="term" value="P:RNA catabolic process"/>
    <property type="evidence" value="ECO:0007669"/>
    <property type="project" value="InterPro"/>
</dbReference>
<dbReference type="PANTHER" id="PTHR47204">
    <property type="entry name" value="OS02G0168900 PROTEIN"/>
    <property type="match status" value="1"/>
</dbReference>
<accession>F0XSR2</accession>
<dbReference type="GO" id="GO:0032299">
    <property type="term" value="C:ribonuclease H2 complex"/>
    <property type="evidence" value="ECO:0007669"/>
    <property type="project" value="InterPro"/>
</dbReference>
<dbReference type="GeneID" id="25978967"/>
<evidence type="ECO:0000256" key="1">
    <source>
        <dbReference type="SAM" id="MobiDB-lite"/>
    </source>
</evidence>
<dbReference type="eggNOG" id="ENOG502S1H4">
    <property type="taxonomic scope" value="Eukaryota"/>
</dbReference>
<name>F0XSR2_GROCL</name>
<organism evidence="3">
    <name type="scientific">Grosmannia clavigera (strain kw1407 / UAMH 11150)</name>
    <name type="common">Blue stain fungus</name>
    <name type="synonym">Graphiocladiella clavigera</name>
    <dbReference type="NCBI Taxonomy" id="655863"/>
    <lineage>
        <taxon>Eukaryota</taxon>
        <taxon>Fungi</taxon>
        <taxon>Dikarya</taxon>
        <taxon>Ascomycota</taxon>
        <taxon>Pezizomycotina</taxon>
        <taxon>Sordariomycetes</taxon>
        <taxon>Sordariomycetidae</taxon>
        <taxon>Ophiostomatales</taxon>
        <taxon>Ophiostomataceae</taxon>
        <taxon>Leptographium</taxon>
    </lineage>
</organism>
<feature type="region of interest" description="Disordered" evidence="1">
    <location>
        <begin position="1"/>
        <end position="21"/>
    </location>
</feature>
<dbReference type="AlphaFoldDB" id="F0XSR2"/>
<evidence type="ECO:0000313" key="3">
    <source>
        <dbReference type="Proteomes" id="UP000007796"/>
    </source>
</evidence>
<sequence length="171" mass="18587">MAQHMLQITSESASAPPQVKPHLLPCRIHHTGPVGATDLFWAPKTEGTKHTAYFRGRKLCGHAVHVPEGYRGVVGARQPSAQEQARQRNEPEEIIDVDADVDDQAAQRQQTVTGGLAVLAEFDEMIVWGHHSAPDAATDAHMRGVDEWLALSEQIHSYPKDEGDGTGKATG</sequence>
<dbReference type="STRING" id="655863.F0XSR2"/>
<dbReference type="EMBL" id="GL629997">
    <property type="protein sequence ID" value="EFW99203.1"/>
    <property type="molecule type" value="Genomic_DNA"/>
</dbReference>
<dbReference type="CDD" id="cd09271">
    <property type="entry name" value="RNase_H2-C"/>
    <property type="match status" value="1"/>
</dbReference>
<dbReference type="Pfam" id="PF08615">
    <property type="entry name" value="RNase_H2_suC"/>
    <property type="match status" value="1"/>
</dbReference>
<dbReference type="InterPro" id="IPR013924">
    <property type="entry name" value="RNase_H2_suC"/>
</dbReference>
<proteinExistence type="predicted"/>
<dbReference type="RefSeq" id="XP_014168686.1">
    <property type="nucleotide sequence ID" value="XM_014313211.1"/>
</dbReference>
<reference evidence="2 3" key="1">
    <citation type="journal article" date="2011" name="Proc. Natl. Acad. Sci. U.S.A.">
        <title>Genome and transcriptome analyses of the mountain pine beetle-fungal symbiont Grosmannia clavigera, a lodgepole pine pathogen.</title>
        <authorList>
            <person name="DiGuistini S."/>
            <person name="Wang Y."/>
            <person name="Liao N.Y."/>
            <person name="Taylor G."/>
            <person name="Tanguay P."/>
            <person name="Feau N."/>
            <person name="Henrissat B."/>
            <person name="Chan S.K."/>
            <person name="Hesse-Orce U."/>
            <person name="Alamouti S.M."/>
            <person name="Tsui C.K.M."/>
            <person name="Docking R.T."/>
            <person name="Levasseur A."/>
            <person name="Haridas S."/>
            <person name="Robertson G."/>
            <person name="Birol I."/>
            <person name="Holt R.A."/>
            <person name="Marra M.A."/>
            <person name="Hamelin R.C."/>
            <person name="Hirst M."/>
            <person name="Jones S.J.M."/>
            <person name="Bohlmann J."/>
            <person name="Breuil C."/>
        </authorList>
    </citation>
    <scope>NUCLEOTIDE SEQUENCE [LARGE SCALE GENOMIC DNA]</scope>
    <source>
        <strain evidence="3">kw1407 / UAMH 11150</strain>
    </source>
</reference>
<dbReference type="InParanoid" id="F0XSR2"/>
<dbReference type="Gene3D" id="2.40.128.680">
    <property type="match status" value="1"/>
</dbReference>
<dbReference type="Proteomes" id="UP000007796">
    <property type="component" value="Unassembled WGS sequence"/>
</dbReference>
<gene>
    <name evidence="2" type="ORF">CMQ_5624</name>
</gene>
<dbReference type="HOGENOM" id="CLU_097632_0_1_1"/>
<evidence type="ECO:0000313" key="2">
    <source>
        <dbReference type="EMBL" id="EFW99203.1"/>
    </source>
</evidence>